<dbReference type="InterPro" id="IPR000276">
    <property type="entry name" value="GPCR_Rhodpsn"/>
</dbReference>
<reference evidence="20 21" key="1">
    <citation type="submission" date="2023-03" db="EMBL/GenBank/DDBJ databases">
        <title>High-quality genome of Scylla paramamosain provides insights in environmental adaptation.</title>
        <authorList>
            <person name="Zhang L."/>
        </authorList>
    </citation>
    <scope>NUCLEOTIDE SEQUENCE [LARGE SCALE GENOMIC DNA]</scope>
    <source>
        <strain evidence="20">LZ_2023a</strain>
        <tissue evidence="20">Muscle</tissue>
    </source>
</reference>
<dbReference type="PROSITE" id="PS00237">
    <property type="entry name" value="G_PROTEIN_RECEP_F1_1"/>
    <property type="match status" value="1"/>
</dbReference>
<evidence type="ECO:0000313" key="20">
    <source>
        <dbReference type="EMBL" id="KAK8377137.1"/>
    </source>
</evidence>
<dbReference type="SUPFAM" id="SSF81321">
    <property type="entry name" value="Family A G protein-coupled receptor-like"/>
    <property type="match status" value="1"/>
</dbReference>
<evidence type="ECO:0000256" key="15">
    <source>
        <dbReference type="ARBA" id="ARBA00023273"/>
    </source>
</evidence>
<dbReference type="Gene3D" id="1.20.1070.10">
    <property type="entry name" value="Rhodopsin 7-helix transmembrane proteins"/>
    <property type="match status" value="1"/>
</dbReference>
<evidence type="ECO:0000256" key="9">
    <source>
        <dbReference type="ARBA" id="ARBA00023069"/>
    </source>
</evidence>
<evidence type="ECO:0000256" key="2">
    <source>
        <dbReference type="ARBA" id="ARBA00004651"/>
    </source>
</evidence>
<feature type="transmembrane region" description="Helical" evidence="18">
    <location>
        <begin position="20"/>
        <end position="51"/>
    </location>
</feature>
<comment type="subcellular location">
    <subcellularLocation>
        <location evidence="2">Cell membrane</location>
        <topology evidence="2">Multi-pass membrane protein</topology>
    </subcellularLocation>
    <subcellularLocation>
        <location evidence="1">Cell projection</location>
        <location evidence="1">Cilium membrane</location>
    </subcellularLocation>
</comment>
<dbReference type="InterPro" id="IPR017452">
    <property type="entry name" value="GPCR_Rhodpsn_7TM"/>
</dbReference>
<keyword evidence="5" id="KW-1003">Cell membrane</keyword>
<evidence type="ECO:0000256" key="10">
    <source>
        <dbReference type="ARBA" id="ARBA00023136"/>
    </source>
</evidence>
<evidence type="ECO:0000256" key="4">
    <source>
        <dbReference type="ARBA" id="ARBA00022473"/>
    </source>
</evidence>
<dbReference type="SMART" id="SM01381">
    <property type="entry name" value="7TM_GPCR_Srsx"/>
    <property type="match status" value="1"/>
</dbReference>
<feature type="compositionally biased region" description="Acidic residues" evidence="17">
    <location>
        <begin position="633"/>
        <end position="646"/>
    </location>
</feature>
<feature type="domain" description="G-protein coupled receptors family 1 profile" evidence="19">
    <location>
        <begin position="42"/>
        <end position="361"/>
    </location>
</feature>
<organism evidence="20 21">
    <name type="scientific">Scylla paramamosain</name>
    <name type="common">Mud crab</name>
    <dbReference type="NCBI Taxonomy" id="85552"/>
    <lineage>
        <taxon>Eukaryota</taxon>
        <taxon>Metazoa</taxon>
        <taxon>Ecdysozoa</taxon>
        <taxon>Arthropoda</taxon>
        <taxon>Crustacea</taxon>
        <taxon>Multicrustacea</taxon>
        <taxon>Malacostraca</taxon>
        <taxon>Eumalacostraca</taxon>
        <taxon>Eucarida</taxon>
        <taxon>Decapoda</taxon>
        <taxon>Pleocyemata</taxon>
        <taxon>Brachyura</taxon>
        <taxon>Eubrachyura</taxon>
        <taxon>Portunoidea</taxon>
        <taxon>Portunidae</taxon>
        <taxon>Portuninae</taxon>
        <taxon>Scylla</taxon>
    </lineage>
</organism>
<dbReference type="EMBL" id="JARAKH010000047">
    <property type="protein sequence ID" value="KAK8377137.1"/>
    <property type="molecule type" value="Genomic_DNA"/>
</dbReference>
<sequence>MTTHALGANDTLSASSTQDVSVLVTAALLAVLVLVFVFGTVANSLVFLVFYRRPSLRSLSNRFVLSLTSANLVSTVVVVPVHALRLWGLTPLLTPSTATGADGDHDVGRGDEEFWWCQVSKALMALAVEAAIFSVLLIAVDRYCAVTSPLHYSMTITRGRSVRLIVGMWTLALMYALPQLLAHTHAHLRPASRLSACPSGQDVVPAIPIKFGLYYAVLLALCGFLVPLFVLCWIYVHMYRAAQRNSARTRRHSLGHNPAEIIIPDCPSVAESGGTHNSVRCKTRVHRRRSSNTSFSSLFFREEGRAVKTAVIVIASFVTSWMPYFIFKICEAGGWTKDIPYLNELVICVALSSSCTSPFIYVYRNETASKEVLKIVCWWRPPSPATPSFSRSSLNPKMGNGHAPTPVRIIEPDTASLYSYATECGACGHNQLVCSLRNGRPVTSPLPSDQRRASNPRRESTVSFKLTPMDRPSSRCRQCLRQDSASSASSDDPLLSECFRHHRASNPSVRWTRPRMSNGSVTTRSDSLVSTNSSVLSGGIQRWPMRRYSTVSTDSGGTITRRSAHEDGDEDMPMGRLSVPGGGQRSLFLESEEDGYETSSGQPSMHGYANPFRHPHISQRQESGSSSVRFIWEIEEGDGQDDETTEPEPRDLPVR</sequence>
<feature type="compositionally biased region" description="Basic and acidic residues" evidence="17">
    <location>
        <begin position="449"/>
        <end position="460"/>
    </location>
</feature>
<evidence type="ECO:0000256" key="18">
    <source>
        <dbReference type="SAM" id="Phobius"/>
    </source>
</evidence>
<dbReference type="AlphaFoldDB" id="A0AAW0SSH2"/>
<evidence type="ECO:0000256" key="11">
    <source>
        <dbReference type="ARBA" id="ARBA00023157"/>
    </source>
</evidence>
<evidence type="ECO:0000313" key="21">
    <source>
        <dbReference type="Proteomes" id="UP001487740"/>
    </source>
</evidence>
<keyword evidence="6 16" id="KW-0812">Transmembrane</keyword>
<dbReference type="GO" id="GO:0004930">
    <property type="term" value="F:G protein-coupled receptor activity"/>
    <property type="evidence" value="ECO:0007669"/>
    <property type="project" value="UniProtKB-KW"/>
</dbReference>
<dbReference type="PANTHER" id="PTHR22752:SF10">
    <property type="entry name" value="G-PROTEIN COUPLED RECEPTOR 161"/>
    <property type="match status" value="1"/>
</dbReference>
<feature type="compositionally biased region" description="Polar residues" evidence="17">
    <location>
        <begin position="618"/>
        <end position="628"/>
    </location>
</feature>
<keyword evidence="8 16" id="KW-0297">G-protein coupled receptor</keyword>
<evidence type="ECO:0000256" key="3">
    <source>
        <dbReference type="ARBA" id="ARBA00010663"/>
    </source>
</evidence>
<feature type="compositionally biased region" description="Polar residues" evidence="17">
    <location>
        <begin position="551"/>
        <end position="561"/>
    </location>
</feature>
<feature type="transmembrane region" description="Helical" evidence="18">
    <location>
        <begin position="213"/>
        <end position="236"/>
    </location>
</feature>
<feature type="transmembrane region" description="Helical" evidence="18">
    <location>
        <begin position="306"/>
        <end position="327"/>
    </location>
</feature>
<feature type="transmembrane region" description="Helical" evidence="18">
    <location>
        <begin position="161"/>
        <end position="181"/>
    </location>
</feature>
<accession>A0AAW0SSH2</accession>
<keyword evidence="7 18" id="KW-1133">Transmembrane helix</keyword>
<keyword evidence="10 18" id="KW-0472">Membrane</keyword>
<proteinExistence type="inferred from homology"/>
<evidence type="ECO:0000256" key="17">
    <source>
        <dbReference type="SAM" id="MobiDB-lite"/>
    </source>
</evidence>
<comment type="similarity">
    <text evidence="3 16">Belongs to the G-protein coupled receptor 1 family.</text>
</comment>
<dbReference type="PRINTS" id="PR00237">
    <property type="entry name" value="GPCRRHODOPSN"/>
</dbReference>
<evidence type="ECO:0000256" key="12">
    <source>
        <dbReference type="ARBA" id="ARBA00023170"/>
    </source>
</evidence>
<dbReference type="GO" id="GO:0005768">
    <property type="term" value="C:endosome"/>
    <property type="evidence" value="ECO:0007669"/>
    <property type="project" value="TreeGrafter"/>
</dbReference>
<evidence type="ECO:0000256" key="13">
    <source>
        <dbReference type="ARBA" id="ARBA00023180"/>
    </source>
</evidence>
<keyword evidence="21" id="KW-1185">Reference proteome</keyword>
<keyword evidence="4" id="KW-0217">Developmental protein</keyword>
<dbReference type="GO" id="GO:0060170">
    <property type="term" value="C:ciliary membrane"/>
    <property type="evidence" value="ECO:0007669"/>
    <property type="project" value="UniProtKB-SubCell"/>
</dbReference>
<protein>
    <recommendedName>
        <fullName evidence="19">G-protein coupled receptors family 1 profile domain-containing protein</fullName>
    </recommendedName>
</protein>
<dbReference type="Pfam" id="PF00001">
    <property type="entry name" value="7tm_1"/>
    <property type="match status" value="1"/>
</dbReference>
<feature type="region of interest" description="Disordered" evidence="17">
    <location>
        <begin position="509"/>
        <end position="533"/>
    </location>
</feature>
<dbReference type="PANTHER" id="PTHR22752">
    <property type="entry name" value="G PROTEIN-COUPLED RECEPTOR"/>
    <property type="match status" value="1"/>
</dbReference>
<keyword evidence="9" id="KW-0969">Cilium</keyword>
<keyword evidence="14 16" id="KW-0807">Transducer</keyword>
<evidence type="ECO:0000256" key="6">
    <source>
        <dbReference type="ARBA" id="ARBA00022692"/>
    </source>
</evidence>
<evidence type="ECO:0000256" key="14">
    <source>
        <dbReference type="ARBA" id="ARBA00023224"/>
    </source>
</evidence>
<keyword evidence="11" id="KW-1015">Disulfide bond</keyword>
<comment type="caution">
    <text evidence="20">The sequence shown here is derived from an EMBL/GenBank/DDBJ whole genome shotgun (WGS) entry which is preliminary data.</text>
</comment>
<name>A0AAW0SSH2_SCYPA</name>
<evidence type="ECO:0000256" key="7">
    <source>
        <dbReference type="ARBA" id="ARBA00022989"/>
    </source>
</evidence>
<dbReference type="Proteomes" id="UP001487740">
    <property type="component" value="Unassembled WGS sequence"/>
</dbReference>
<keyword evidence="13" id="KW-0325">Glycoprotein</keyword>
<feature type="transmembrane region" description="Helical" evidence="18">
    <location>
        <begin position="122"/>
        <end position="140"/>
    </location>
</feature>
<evidence type="ECO:0000256" key="8">
    <source>
        <dbReference type="ARBA" id="ARBA00023040"/>
    </source>
</evidence>
<dbReference type="PROSITE" id="PS50262">
    <property type="entry name" value="G_PROTEIN_RECEP_F1_2"/>
    <property type="match status" value="1"/>
</dbReference>
<keyword evidence="15" id="KW-0966">Cell projection</keyword>
<feature type="transmembrane region" description="Helical" evidence="18">
    <location>
        <begin position="63"/>
        <end position="83"/>
    </location>
</feature>
<gene>
    <name evidence="20" type="ORF">O3P69_013646</name>
</gene>
<keyword evidence="12 16" id="KW-0675">Receptor</keyword>
<feature type="region of interest" description="Disordered" evidence="17">
    <location>
        <begin position="438"/>
        <end position="462"/>
    </location>
</feature>
<evidence type="ECO:0000256" key="1">
    <source>
        <dbReference type="ARBA" id="ARBA00004309"/>
    </source>
</evidence>
<feature type="region of interest" description="Disordered" evidence="17">
    <location>
        <begin position="551"/>
        <end position="655"/>
    </location>
</feature>
<dbReference type="CDD" id="cd00637">
    <property type="entry name" value="7tm_classA_rhodopsin-like"/>
    <property type="match status" value="1"/>
</dbReference>
<evidence type="ECO:0000256" key="16">
    <source>
        <dbReference type="RuleBase" id="RU000688"/>
    </source>
</evidence>
<evidence type="ECO:0000256" key="5">
    <source>
        <dbReference type="ARBA" id="ARBA00022475"/>
    </source>
</evidence>
<evidence type="ECO:0000259" key="19">
    <source>
        <dbReference type="PROSITE" id="PS50262"/>
    </source>
</evidence>